<feature type="domain" description="WYL" evidence="1">
    <location>
        <begin position="136"/>
        <end position="195"/>
    </location>
</feature>
<evidence type="ECO:0000313" key="2">
    <source>
        <dbReference type="EMBL" id="MCT4702975.1"/>
    </source>
</evidence>
<evidence type="ECO:0000259" key="1">
    <source>
        <dbReference type="Pfam" id="PF13280"/>
    </source>
</evidence>
<dbReference type="Proteomes" id="UP001150641">
    <property type="component" value="Unassembled WGS sequence"/>
</dbReference>
<dbReference type="PANTHER" id="PTHR34580">
    <property type="match status" value="1"/>
</dbReference>
<reference evidence="2" key="1">
    <citation type="submission" date="2022-03" db="EMBL/GenBank/DDBJ databases">
        <title>Proposal of a novel genus Dryocolo and two novel species.</title>
        <authorList>
            <person name="Maddock D.W."/>
            <person name="Brady C.L."/>
            <person name="Denman S."/>
            <person name="Arnold D."/>
        </authorList>
    </citation>
    <scope>NUCLEOTIDE SEQUENCE</scope>
    <source>
        <strain evidence="2">H6W4</strain>
    </source>
</reference>
<keyword evidence="3" id="KW-1185">Reference proteome</keyword>
<name>A0A9X2W8V0_9ENTR</name>
<dbReference type="AlphaFoldDB" id="A0A9X2W8V0"/>
<gene>
    <name evidence="2" type="ORF">MUA00_14420</name>
</gene>
<sequence>MDALLQRQEPMRMKGAKVKVADRLAEIVLSLYQGETFSADIIRQRFDVDMRTAYRDLNRLGAILEDIGEGKKRLSSHLKGPFNVNDLLRLTKRAGLAAVYPWNDIKTYRQFIHLRSIPDLLVLGYEYENSPQLNSHFYELNNLINSRRYCRFIYKNALRCVAPYRLATRQGIWYLLGTEDNHADTWMLSQINSLESLTETFIPDSAMLTRFDNEEGLDDDLVKTEVLLQVSAQAAVYFKRRKLLPFQQMMQELDNGCLILSSHIVSPEQLFPLVQYWIPHVTIISPQVWQHDLKARIAAWCDIEQ</sequence>
<comment type="caution">
    <text evidence="2">The sequence shown here is derived from an EMBL/GenBank/DDBJ whole genome shotgun (WGS) entry which is preliminary data.</text>
</comment>
<dbReference type="InterPro" id="IPR051534">
    <property type="entry name" value="CBASS_pafABC_assoc_protein"/>
</dbReference>
<organism evidence="2 3">
    <name type="scientific">Dryocola boscaweniae</name>
    <dbReference type="NCBI Taxonomy" id="2925397"/>
    <lineage>
        <taxon>Bacteria</taxon>
        <taxon>Pseudomonadati</taxon>
        <taxon>Pseudomonadota</taxon>
        <taxon>Gammaproteobacteria</taxon>
        <taxon>Enterobacterales</taxon>
        <taxon>Enterobacteriaceae</taxon>
        <taxon>Dryocola</taxon>
    </lineage>
</organism>
<evidence type="ECO:0000313" key="3">
    <source>
        <dbReference type="Proteomes" id="UP001150641"/>
    </source>
</evidence>
<dbReference type="InterPro" id="IPR026881">
    <property type="entry name" value="WYL_dom"/>
</dbReference>
<proteinExistence type="predicted"/>
<dbReference type="Pfam" id="PF13280">
    <property type="entry name" value="WYL"/>
    <property type="match status" value="1"/>
</dbReference>
<protein>
    <submittedName>
        <fullName evidence="2">WYL domain-containing protein</fullName>
    </submittedName>
</protein>
<dbReference type="PANTHER" id="PTHR34580:SF1">
    <property type="entry name" value="PROTEIN PAFC"/>
    <property type="match status" value="1"/>
</dbReference>
<dbReference type="EMBL" id="JALHAP010000080">
    <property type="protein sequence ID" value="MCT4702975.1"/>
    <property type="molecule type" value="Genomic_DNA"/>
</dbReference>
<dbReference type="PROSITE" id="PS52050">
    <property type="entry name" value="WYL"/>
    <property type="match status" value="1"/>
</dbReference>
<accession>A0A9X2W8V0</accession>
<dbReference type="RefSeq" id="WP_271123724.1">
    <property type="nucleotide sequence ID" value="NZ_JALHAN010000067.1"/>
</dbReference>